<dbReference type="InterPro" id="IPR016071">
    <property type="entry name" value="Staphylococal_nuclease_OB-fold"/>
</dbReference>
<protein>
    <submittedName>
        <fullName evidence="2">Thermonuclease family protein</fullName>
    </submittedName>
</protein>
<reference evidence="2" key="1">
    <citation type="submission" date="2021-11" db="EMBL/GenBank/DDBJ databases">
        <title>The first genome sequence of unculturable Mycoplasma faucium obtained by de novo assembly of metagenomic reads.</title>
        <authorList>
            <person name="Sabat A.J."/>
            <person name="Bathoorn E."/>
            <person name="Akkerboom V."/>
            <person name="Friedrich A.W."/>
        </authorList>
    </citation>
    <scope>NUCLEOTIDE SEQUENCE [LARGE SCALE GENOMIC DNA]</scope>
    <source>
        <strain evidence="2">UMCG-MFM1</strain>
    </source>
</reference>
<accession>A0ABZ2TNU6</accession>
<keyword evidence="3" id="KW-1185">Reference proteome</keyword>
<dbReference type="RefSeq" id="WP_405311989.1">
    <property type="nucleotide sequence ID" value="NZ_CP088155.1"/>
</dbReference>
<feature type="domain" description="TNase-like" evidence="1">
    <location>
        <begin position="71"/>
        <end position="231"/>
    </location>
</feature>
<dbReference type="Gene3D" id="2.40.50.90">
    <property type="match status" value="1"/>
</dbReference>
<dbReference type="EMBL" id="CP088155">
    <property type="protein sequence ID" value="WYM97503.1"/>
    <property type="molecule type" value="Genomic_DNA"/>
</dbReference>
<dbReference type="PROSITE" id="PS50830">
    <property type="entry name" value="TNASE_3"/>
    <property type="match status" value="1"/>
</dbReference>
<dbReference type="Proteomes" id="UP001622612">
    <property type="component" value="Chromosome"/>
</dbReference>
<proteinExistence type="predicted"/>
<evidence type="ECO:0000313" key="3">
    <source>
        <dbReference type="Proteomes" id="UP001622612"/>
    </source>
</evidence>
<gene>
    <name evidence="2" type="ORF">LQ356_01205</name>
</gene>
<name>A0ABZ2TNU6_9BACT</name>
<dbReference type="InterPro" id="IPR035437">
    <property type="entry name" value="SNase_OB-fold_sf"/>
</dbReference>
<evidence type="ECO:0000313" key="2">
    <source>
        <dbReference type="EMBL" id="WYM97503.1"/>
    </source>
</evidence>
<dbReference type="Pfam" id="PF00565">
    <property type="entry name" value="SNase"/>
    <property type="match status" value="1"/>
</dbReference>
<evidence type="ECO:0000259" key="1">
    <source>
        <dbReference type="PROSITE" id="PS50830"/>
    </source>
</evidence>
<dbReference type="SMART" id="SM00318">
    <property type="entry name" value="SNc"/>
    <property type="match status" value="1"/>
</dbReference>
<dbReference type="SUPFAM" id="SSF50199">
    <property type="entry name" value="Staphylococcal nuclease"/>
    <property type="match status" value="1"/>
</dbReference>
<sequence length="241" mass="28279">MNKNVKKILFCGFLSAQISLCTISCINNFQHNYSKGNKEYFENLENDIGLNKLPYKLSNTLKENFAMPINVSYVKDGDTFLDSKGNKYRLAGIDTPESFIRKNNQYIPTIGIQKKYATLAHKFTEYYVLKGLLPSYSKYKFRPTQIYAVPQKTKNGIFDYYGRIVAIIYYQDEFGRYHCLNQKLLLEGKARMNYISLSKNNIFYTNNVKYFQLLESSQDLARTKHKGIWEYYNLFSKIFPN</sequence>
<organism evidence="2 3">
    <name type="scientific">Metamycoplasma faucium</name>
    <dbReference type="NCBI Taxonomy" id="56142"/>
    <lineage>
        <taxon>Bacteria</taxon>
        <taxon>Bacillati</taxon>
        <taxon>Mycoplasmatota</taxon>
        <taxon>Mycoplasmoidales</taxon>
        <taxon>Metamycoplasmataceae</taxon>
        <taxon>Metamycoplasma</taxon>
    </lineage>
</organism>